<dbReference type="Proteomes" id="UP001057877">
    <property type="component" value="Chromosome"/>
</dbReference>
<dbReference type="RefSeq" id="WP_258385309.1">
    <property type="nucleotide sequence ID" value="NZ_CP091430.1"/>
</dbReference>
<sequence>MKMSKLAAALSLSVLMSSVPVALVTAESIPSVLSEKKQSEKTFTVSSAGEALLDLTATAHGVGWDMEDKESAVITLTVDGKYNQDIVLFMGQRKFTYQVSLGYMEPGVHTLSAAFNRDKSPVGATKVHIQKMETTIVSTDSEDALAYRFSPILYGRNLTLQPNFYENNHSDVPLLMYHTLSKNTNGNLTIEYTIICSNEDGGTNTPALMARWGRTTDIEWIYRVTLDSNHNIVSEKYQSPGHGTVDFDGLKEQDHPLMYISTSNNNFTAVKPGTPTTGYRFFLNPSQKLPANRTREYMMDTNPWIYQIMAQEMIREGKLEPLPNPDTKEVSDQRNYLFVEFNKSTSPVNGSVGIGTAIGVKLKGDPMLYVSNHNVPDWSITRDNPAATTVELPAGTTVDAIESIQAMAIPFDNNPNDPVSPPTDYQITIKDVNRAFMLDRDYLPQASLMEWHGTQILTPGQPHAILWTAS</sequence>
<keyword evidence="3" id="KW-1185">Reference proteome</keyword>
<name>A0ABY5S9K6_9BACL</name>
<protein>
    <recommendedName>
        <fullName evidence="4">Copper amine oxidase N-terminal domain-containing protein</fullName>
    </recommendedName>
</protein>
<proteinExistence type="predicted"/>
<gene>
    <name evidence="2" type="ORF">L1F29_27925</name>
</gene>
<feature type="chain" id="PRO_5045543412" description="Copper amine oxidase N-terminal domain-containing protein" evidence="1">
    <location>
        <begin position="23"/>
        <end position="470"/>
    </location>
</feature>
<reference evidence="2" key="1">
    <citation type="submission" date="2022-01" db="EMBL/GenBank/DDBJ databases">
        <title>Paenibacillus spongiae sp. nov., isolated from marine sponge.</title>
        <authorList>
            <person name="Li Z."/>
            <person name="Zhang M."/>
        </authorList>
    </citation>
    <scope>NUCLEOTIDE SEQUENCE</scope>
    <source>
        <strain evidence="2">PHS-Z3</strain>
    </source>
</reference>
<feature type="signal peptide" evidence="1">
    <location>
        <begin position="1"/>
        <end position="22"/>
    </location>
</feature>
<organism evidence="2 3">
    <name type="scientific">Paenibacillus spongiae</name>
    <dbReference type="NCBI Taxonomy" id="2909671"/>
    <lineage>
        <taxon>Bacteria</taxon>
        <taxon>Bacillati</taxon>
        <taxon>Bacillota</taxon>
        <taxon>Bacilli</taxon>
        <taxon>Bacillales</taxon>
        <taxon>Paenibacillaceae</taxon>
        <taxon>Paenibacillus</taxon>
    </lineage>
</organism>
<evidence type="ECO:0000313" key="2">
    <source>
        <dbReference type="EMBL" id="UVI29220.1"/>
    </source>
</evidence>
<evidence type="ECO:0008006" key="4">
    <source>
        <dbReference type="Google" id="ProtNLM"/>
    </source>
</evidence>
<evidence type="ECO:0000313" key="3">
    <source>
        <dbReference type="Proteomes" id="UP001057877"/>
    </source>
</evidence>
<keyword evidence="1" id="KW-0732">Signal</keyword>
<accession>A0ABY5S9K6</accession>
<dbReference type="EMBL" id="CP091430">
    <property type="protein sequence ID" value="UVI29220.1"/>
    <property type="molecule type" value="Genomic_DNA"/>
</dbReference>
<evidence type="ECO:0000256" key="1">
    <source>
        <dbReference type="SAM" id="SignalP"/>
    </source>
</evidence>